<reference evidence="2 3" key="1">
    <citation type="journal article" date="2019" name="Genome Biol. Evol.">
        <title>Insights into the evolution of the New World diploid cottons (Gossypium, subgenus Houzingenia) based on genome sequencing.</title>
        <authorList>
            <person name="Grover C.E."/>
            <person name="Arick M.A. 2nd"/>
            <person name="Thrash A."/>
            <person name="Conover J.L."/>
            <person name="Sanders W.S."/>
            <person name="Peterson D.G."/>
            <person name="Frelichowski J.E."/>
            <person name="Scheffler J.A."/>
            <person name="Scheffler B.E."/>
            <person name="Wendel J.F."/>
        </authorList>
    </citation>
    <scope>NUCLEOTIDE SEQUENCE [LARGE SCALE GENOMIC DNA]</scope>
    <source>
        <strain evidence="2">57</strain>
        <tissue evidence="2">Leaf</tissue>
    </source>
</reference>
<dbReference type="EMBL" id="JABFAB010000007">
    <property type="protein sequence ID" value="MBA0654428.1"/>
    <property type="molecule type" value="Genomic_DNA"/>
</dbReference>
<keyword evidence="1" id="KW-1133">Transmembrane helix</keyword>
<evidence type="ECO:0000256" key="1">
    <source>
        <dbReference type="SAM" id="Phobius"/>
    </source>
</evidence>
<accession>A0A7J8UV73</accession>
<dbReference type="AlphaFoldDB" id="A0A7J8UV73"/>
<organism evidence="2 3">
    <name type="scientific">Gossypium klotzschianum</name>
    <dbReference type="NCBI Taxonomy" id="34286"/>
    <lineage>
        <taxon>Eukaryota</taxon>
        <taxon>Viridiplantae</taxon>
        <taxon>Streptophyta</taxon>
        <taxon>Embryophyta</taxon>
        <taxon>Tracheophyta</taxon>
        <taxon>Spermatophyta</taxon>
        <taxon>Magnoliopsida</taxon>
        <taxon>eudicotyledons</taxon>
        <taxon>Gunneridae</taxon>
        <taxon>Pentapetalae</taxon>
        <taxon>rosids</taxon>
        <taxon>malvids</taxon>
        <taxon>Malvales</taxon>
        <taxon>Malvaceae</taxon>
        <taxon>Malvoideae</taxon>
        <taxon>Gossypium</taxon>
    </lineage>
</organism>
<evidence type="ECO:0000313" key="2">
    <source>
        <dbReference type="EMBL" id="MBA0654428.1"/>
    </source>
</evidence>
<feature type="transmembrane region" description="Helical" evidence="1">
    <location>
        <begin position="7"/>
        <end position="29"/>
    </location>
</feature>
<dbReference type="Proteomes" id="UP000593573">
    <property type="component" value="Unassembled WGS sequence"/>
</dbReference>
<name>A0A7J8UV73_9ROSI</name>
<dbReference type="OrthoDB" id="989299at2759"/>
<sequence>MILHSPGLFNLLIGESYVTIFWVQFWIIFTKVGSKWVGYETLFRSRGMIQLK</sequence>
<keyword evidence="1" id="KW-0472">Membrane</keyword>
<keyword evidence="3" id="KW-1185">Reference proteome</keyword>
<gene>
    <name evidence="2" type="ORF">Goklo_021434</name>
</gene>
<protein>
    <submittedName>
        <fullName evidence="2">Uncharacterized protein</fullName>
    </submittedName>
</protein>
<evidence type="ECO:0000313" key="3">
    <source>
        <dbReference type="Proteomes" id="UP000593573"/>
    </source>
</evidence>
<comment type="caution">
    <text evidence="2">The sequence shown here is derived from an EMBL/GenBank/DDBJ whole genome shotgun (WGS) entry which is preliminary data.</text>
</comment>
<proteinExistence type="predicted"/>
<keyword evidence="1" id="KW-0812">Transmembrane</keyword>